<sequence length="148" mass="16786">MSKDSKVYNIQLQIDSQMKHIRLLGGALRGIGAELELTNDQIGQLELILVEAVTNVIEHAYEYKTGNQIQVKVECDPDNTIKMIISDRGKSMPDSLQGKLKADRLSLPEPELLPESGWGMGLIQMLSDSFHYERNNEQNYWHIMKCLA</sequence>
<feature type="domain" description="Histidine kinase/HSP90-like ATPase" evidence="2">
    <location>
        <begin position="18"/>
        <end position="139"/>
    </location>
</feature>
<dbReference type="InterPro" id="IPR003594">
    <property type="entry name" value="HATPase_dom"/>
</dbReference>
<dbReference type="PANTHER" id="PTHR35526">
    <property type="entry name" value="ANTI-SIGMA-F FACTOR RSBW-RELATED"/>
    <property type="match status" value="1"/>
</dbReference>
<dbReference type="Pfam" id="PF13581">
    <property type="entry name" value="HATPase_c_2"/>
    <property type="match status" value="1"/>
</dbReference>
<proteinExistence type="predicted"/>
<dbReference type="PANTHER" id="PTHR35526:SF3">
    <property type="entry name" value="ANTI-SIGMA-F FACTOR RSBW"/>
    <property type="match status" value="1"/>
</dbReference>
<keyword evidence="3" id="KW-0808">Transferase</keyword>
<dbReference type="Gene3D" id="3.30.565.10">
    <property type="entry name" value="Histidine kinase-like ATPase, C-terminal domain"/>
    <property type="match status" value="1"/>
</dbReference>
<dbReference type="InterPro" id="IPR036890">
    <property type="entry name" value="HATPase_C_sf"/>
</dbReference>
<dbReference type="AlphaFoldDB" id="A0A6S6S705"/>
<organism evidence="3">
    <name type="scientific">uncultured Thiotrichaceae bacterium</name>
    <dbReference type="NCBI Taxonomy" id="298394"/>
    <lineage>
        <taxon>Bacteria</taxon>
        <taxon>Pseudomonadati</taxon>
        <taxon>Pseudomonadota</taxon>
        <taxon>Gammaproteobacteria</taxon>
        <taxon>Thiotrichales</taxon>
        <taxon>Thiotrichaceae</taxon>
        <taxon>environmental samples</taxon>
    </lineage>
</organism>
<dbReference type="CDD" id="cd16936">
    <property type="entry name" value="HATPase_RsbW-like"/>
    <property type="match status" value="1"/>
</dbReference>
<accession>A0A6S6S705</accession>
<keyword evidence="1" id="KW-0723">Serine/threonine-protein kinase</keyword>
<dbReference type="SUPFAM" id="SSF55874">
    <property type="entry name" value="ATPase domain of HSP90 chaperone/DNA topoisomerase II/histidine kinase"/>
    <property type="match status" value="1"/>
</dbReference>
<reference evidence="3" key="1">
    <citation type="submission" date="2020-01" db="EMBL/GenBank/DDBJ databases">
        <authorList>
            <person name="Meier V. D."/>
            <person name="Meier V D."/>
        </authorList>
    </citation>
    <scope>NUCLEOTIDE SEQUENCE</scope>
    <source>
        <strain evidence="3">HLG_WM_MAG_08</strain>
    </source>
</reference>
<dbReference type="InterPro" id="IPR050267">
    <property type="entry name" value="Anti-sigma-factor_SerPK"/>
</dbReference>
<protein>
    <submittedName>
        <fullName evidence="3">Serine/threonine-protein kinase RsbW</fullName>
    </submittedName>
</protein>
<evidence type="ECO:0000259" key="2">
    <source>
        <dbReference type="Pfam" id="PF13581"/>
    </source>
</evidence>
<dbReference type="GO" id="GO:0004674">
    <property type="term" value="F:protein serine/threonine kinase activity"/>
    <property type="evidence" value="ECO:0007669"/>
    <property type="project" value="UniProtKB-KW"/>
</dbReference>
<keyword evidence="3" id="KW-0418">Kinase</keyword>
<evidence type="ECO:0000256" key="1">
    <source>
        <dbReference type="ARBA" id="ARBA00022527"/>
    </source>
</evidence>
<gene>
    <name evidence="3" type="ORF">HELGO_WM28193</name>
</gene>
<dbReference type="EMBL" id="CACVAV010000020">
    <property type="protein sequence ID" value="CAA6801217.1"/>
    <property type="molecule type" value="Genomic_DNA"/>
</dbReference>
<evidence type="ECO:0000313" key="3">
    <source>
        <dbReference type="EMBL" id="CAA6801217.1"/>
    </source>
</evidence>
<name>A0A6S6S705_9GAMM</name>